<dbReference type="InterPro" id="IPR005702">
    <property type="entry name" value="Wzc-like_C"/>
</dbReference>
<dbReference type="InterPro" id="IPR025669">
    <property type="entry name" value="AAA_dom"/>
</dbReference>
<keyword evidence="11 19" id="KW-0472">Membrane</keyword>
<evidence type="ECO:0000256" key="11">
    <source>
        <dbReference type="ARBA" id="ARBA00023136"/>
    </source>
</evidence>
<evidence type="ECO:0000259" key="20">
    <source>
        <dbReference type="Pfam" id="PF02706"/>
    </source>
</evidence>
<dbReference type="Gene3D" id="3.40.50.300">
    <property type="entry name" value="P-loop containing nucleotide triphosphate hydrolases"/>
    <property type="match status" value="1"/>
</dbReference>
<feature type="domain" description="Tyrosine-protein kinase G-rich" evidence="22">
    <location>
        <begin position="405"/>
        <end position="480"/>
    </location>
</feature>
<dbReference type="Pfam" id="PF13614">
    <property type="entry name" value="AAA_31"/>
    <property type="match status" value="1"/>
</dbReference>
<keyword evidence="3" id="KW-1003">Cell membrane</keyword>
<dbReference type="PANTHER" id="PTHR32309">
    <property type="entry name" value="TYROSINE-PROTEIN KINASE"/>
    <property type="match status" value="1"/>
</dbReference>
<feature type="domain" description="Polysaccharide chain length determinant N-terminal" evidence="20">
    <location>
        <begin position="32"/>
        <end position="123"/>
    </location>
</feature>
<keyword evidence="8" id="KW-0418">Kinase</keyword>
<sequence>MNQMNMPYERSTNPQGFTGMGQPVEQSSNNTEINLIDLWYNLVDFKWVAVAILVVSTVIGLLYSTVATPIYSADVLLQVETKQTGGLAALEDVSGVLAAGGSNVTGELEIIKSRTVVESVAETLGLAQSITPQYFPFIGQWLANRHEEALGLAAPFLGLTGYAWGGEQLKLTQFSVPPEFTDQAFIAVKGEGRSFSLLSPAEESLGQGVIGEPLTFKIGYGIGTITISQFDAHSGMRANVVRRHPLSLHNGLVAPLSAGEVGRNSSMIRVSYESPNPAFAVRFLNELANAYVRQNVERKGQEAEQQLVFLDQQLPSIKEQLRRAEDALNTFVQSKGTIDPTLDTQRILGQDVELETKRVELGLEREKLLQRFQPGHPLIQAIDDQLTQLRSVRGGVASQAQALPEVQQEYLRLRRDVEVNQALYTSLLNGAQQLKVAKAGTVGNVAIVDYAQQPKRPFKPKKGQLLALAMLAGVFLGVLSAQALAMLRSAVRDPSKLEQATGLSVYSIVPLSQQQSAAEKGLRRRSDKVGLLAVAAPNDPSIEALRSFRTGLQFATIDSPNKRVLITGPVPEIGKSFVSANFAAIMAQAGKRVLLIDGDMRKGTLSRYFIQEERGDIKHPGLSDVVAGTVTFDTALVKTELEGLHVLVSGSVPPNPSELLLHPNFIALLEKADIEYDYVIIDSPPVLLVSDASVMGQHCSATFIVARYGASNVRQVSDSQKRLAQAGVRVNGLIFNGFIANRSGYYYGYGYGYGYKNAYGTYGDPVTGQASDKKA</sequence>
<evidence type="ECO:0000259" key="21">
    <source>
        <dbReference type="Pfam" id="PF13614"/>
    </source>
</evidence>
<gene>
    <name evidence="23" type="ORF">RGQ30_02800</name>
</gene>
<feature type="domain" description="AAA" evidence="21">
    <location>
        <begin position="573"/>
        <end position="689"/>
    </location>
</feature>
<dbReference type="GO" id="GO:0005886">
    <property type="term" value="C:plasma membrane"/>
    <property type="evidence" value="ECO:0007669"/>
    <property type="project" value="UniProtKB-SubCell"/>
</dbReference>
<keyword evidence="6 19" id="KW-0812">Transmembrane</keyword>
<evidence type="ECO:0000313" key="24">
    <source>
        <dbReference type="Proteomes" id="UP001329151"/>
    </source>
</evidence>
<evidence type="ECO:0000256" key="14">
    <source>
        <dbReference type="ARBA" id="ARBA00053015"/>
    </source>
</evidence>
<feature type="transmembrane region" description="Helical" evidence="19">
    <location>
        <begin position="465"/>
        <end position="487"/>
    </location>
</feature>
<dbReference type="InterPro" id="IPR050445">
    <property type="entry name" value="Bact_polysacc_biosynth/exp"/>
</dbReference>
<evidence type="ECO:0000256" key="5">
    <source>
        <dbReference type="ARBA" id="ARBA00022679"/>
    </source>
</evidence>
<dbReference type="GO" id="GO:0004713">
    <property type="term" value="F:protein tyrosine kinase activity"/>
    <property type="evidence" value="ECO:0007669"/>
    <property type="project" value="UniProtKB-KW"/>
</dbReference>
<evidence type="ECO:0000259" key="22">
    <source>
        <dbReference type="Pfam" id="PF13807"/>
    </source>
</evidence>
<proteinExistence type="inferred from homology"/>
<evidence type="ECO:0000256" key="9">
    <source>
        <dbReference type="ARBA" id="ARBA00022840"/>
    </source>
</evidence>
<keyword evidence="9" id="KW-0067">ATP-binding</keyword>
<evidence type="ECO:0000256" key="3">
    <source>
        <dbReference type="ARBA" id="ARBA00022475"/>
    </source>
</evidence>
<dbReference type="GO" id="GO:0005524">
    <property type="term" value="F:ATP binding"/>
    <property type="evidence" value="ECO:0007669"/>
    <property type="project" value="UniProtKB-KW"/>
</dbReference>
<keyword evidence="4" id="KW-0997">Cell inner membrane</keyword>
<evidence type="ECO:0000256" key="10">
    <source>
        <dbReference type="ARBA" id="ARBA00022989"/>
    </source>
</evidence>
<dbReference type="NCBIfam" id="TIGR01007">
    <property type="entry name" value="eps_fam"/>
    <property type="match status" value="1"/>
</dbReference>
<dbReference type="PANTHER" id="PTHR32309:SF32">
    <property type="entry name" value="TYROSINE-PROTEIN KINASE ETK-RELATED"/>
    <property type="match status" value="1"/>
</dbReference>
<dbReference type="KEGG" id="lto:RGQ30_02800"/>
<keyword evidence="13" id="KW-0270">Exopolysaccharide synthesis</keyword>
<organism evidence="23 24">
    <name type="scientific">Limnobacter thiooxidans</name>
    <dbReference type="NCBI Taxonomy" id="131080"/>
    <lineage>
        <taxon>Bacteria</taxon>
        <taxon>Pseudomonadati</taxon>
        <taxon>Pseudomonadota</taxon>
        <taxon>Betaproteobacteria</taxon>
        <taxon>Burkholderiales</taxon>
        <taxon>Burkholderiaceae</taxon>
        <taxon>Limnobacter</taxon>
    </lineage>
</organism>
<dbReference type="Pfam" id="PF02706">
    <property type="entry name" value="Wzz"/>
    <property type="match status" value="1"/>
</dbReference>
<evidence type="ECO:0000256" key="7">
    <source>
        <dbReference type="ARBA" id="ARBA00022741"/>
    </source>
</evidence>
<dbReference type="Pfam" id="PF23607">
    <property type="entry name" value="WZC_N"/>
    <property type="match status" value="1"/>
</dbReference>
<dbReference type="InterPro" id="IPR003856">
    <property type="entry name" value="LPS_length_determ_N"/>
</dbReference>
<dbReference type="EMBL" id="AP028947">
    <property type="protein sequence ID" value="BET24779.1"/>
    <property type="molecule type" value="Genomic_DNA"/>
</dbReference>
<evidence type="ECO:0000256" key="17">
    <source>
        <dbReference type="ARBA" id="ARBA00081049"/>
    </source>
</evidence>
<dbReference type="SUPFAM" id="SSF52540">
    <property type="entry name" value="P-loop containing nucleoside triphosphate hydrolases"/>
    <property type="match status" value="1"/>
</dbReference>
<keyword evidence="7" id="KW-0547">Nucleotide-binding</keyword>
<feature type="transmembrane region" description="Helical" evidence="19">
    <location>
        <begin position="45"/>
        <end position="63"/>
    </location>
</feature>
<keyword evidence="5" id="KW-0808">Transferase</keyword>
<comment type="catalytic activity">
    <reaction evidence="14">
        <text>L-tyrosyl-[protein] + ATP = O-phospho-L-tyrosyl-[protein] + ADP + H(+)</text>
        <dbReference type="Rhea" id="RHEA:10596"/>
        <dbReference type="Rhea" id="RHEA-COMP:10136"/>
        <dbReference type="Rhea" id="RHEA-COMP:20101"/>
        <dbReference type="ChEBI" id="CHEBI:15378"/>
        <dbReference type="ChEBI" id="CHEBI:30616"/>
        <dbReference type="ChEBI" id="CHEBI:46858"/>
        <dbReference type="ChEBI" id="CHEBI:61978"/>
        <dbReference type="ChEBI" id="CHEBI:456216"/>
    </reaction>
</comment>
<evidence type="ECO:0000256" key="18">
    <source>
        <dbReference type="SAM" id="Coils"/>
    </source>
</evidence>
<accession>A0AA86M7Y4</accession>
<protein>
    <recommendedName>
        <fullName evidence="16">Putative tyrosine-protein kinase EpsB</fullName>
    </recommendedName>
    <alternativeName>
        <fullName evidence="17">EPS I polysaccharide export protein EpsB</fullName>
    </alternativeName>
</protein>
<evidence type="ECO:0000256" key="2">
    <source>
        <dbReference type="ARBA" id="ARBA00008883"/>
    </source>
</evidence>
<evidence type="ECO:0000256" key="15">
    <source>
        <dbReference type="ARBA" id="ARBA00054296"/>
    </source>
</evidence>
<feature type="coiled-coil region" evidence="18">
    <location>
        <begin position="293"/>
        <end position="327"/>
    </location>
</feature>
<evidence type="ECO:0000313" key="23">
    <source>
        <dbReference type="EMBL" id="BET24779.1"/>
    </source>
</evidence>
<dbReference type="Proteomes" id="UP001329151">
    <property type="component" value="Chromosome"/>
</dbReference>
<keyword evidence="24" id="KW-1185">Reference proteome</keyword>
<evidence type="ECO:0000256" key="8">
    <source>
        <dbReference type="ARBA" id="ARBA00022777"/>
    </source>
</evidence>
<evidence type="ECO:0000256" key="1">
    <source>
        <dbReference type="ARBA" id="ARBA00004429"/>
    </source>
</evidence>
<dbReference type="GO" id="GO:0042802">
    <property type="term" value="F:identical protein binding"/>
    <property type="evidence" value="ECO:0007669"/>
    <property type="project" value="UniProtKB-ARBA"/>
</dbReference>
<keyword evidence="18" id="KW-0175">Coiled coil</keyword>
<comment type="subcellular location">
    <subcellularLocation>
        <location evidence="1">Cell inner membrane</location>
        <topology evidence="1">Multi-pass membrane protein</topology>
    </subcellularLocation>
</comment>
<evidence type="ECO:0000256" key="6">
    <source>
        <dbReference type="ARBA" id="ARBA00022692"/>
    </source>
</evidence>
<evidence type="ECO:0000256" key="16">
    <source>
        <dbReference type="ARBA" id="ARBA00067833"/>
    </source>
</evidence>
<name>A0AA86M7Y4_9BURK</name>
<comment type="function">
    <text evidence="15">Probably involved in polymerization and/or export of exopolysaccharide EPS I which functions as a virulence factor. May be involved in an ATP-dependent process in the pathway for EPS I production, possibly export of the trimeric repeat units across the inner membrane or their polymerization.</text>
</comment>
<keyword evidence="10 19" id="KW-1133">Transmembrane helix</keyword>
<dbReference type="Pfam" id="PF13807">
    <property type="entry name" value="GNVR"/>
    <property type="match status" value="1"/>
</dbReference>
<dbReference type="GO" id="GO:0000271">
    <property type="term" value="P:polysaccharide biosynthetic process"/>
    <property type="evidence" value="ECO:0007669"/>
    <property type="project" value="UniProtKB-KW"/>
</dbReference>
<evidence type="ECO:0000256" key="4">
    <source>
        <dbReference type="ARBA" id="ARBA00022519"/>
    </source>
</evidence>
<keyword evidence="12" id="KW-0829">Tyrosine-protein kinase</keyword>
<dbReference type="InterPro" id="IPR032807">
    <property type="entry name" value="GNVR"/>
</dbReference>
<dbReference type="CDD" id="cd05387">
    <property type="entry name" value="BY-kinase"/>
    <property type="match status" value="1"/>
</dbReference>
<dbReference type="AlphaFoldDB" id="A0AA86M7Y4"/>
<evidence type="ECO:0000256" key="12">
    <source>
        <dbReference type="ARBA" id="ARBA00023137"/>
    </source>
</evidence>
<comment type="similarity">
    <text evidence="2">Belongs to the etk/wzc family.</text>
</comment>
<dbReference type="InterPro" id="IPR027417">
    <property type="entry name" value="P-loop_NTPase"/>
</dbReference>
<evidence type="ECO:0000256" key="13">
    <source>
        <dbReference type="ARBA" id="ARBA00023169"/>
    </source>
</evidence>
<dbReference type="FunFam" id="3.40.50.300:FF:000527">
    <property type="entry name" value="Tyrosine-protein kinase etk"/>
    <property type="match status" value="1"/>
</dbReference>
<reference evidence="23 24" key="1">
    <citation type="submission" date="2023-10" db="EMBL/GenBank/DDBJ databases">
        <title>Complete Genome Sequence of Limnobacter thiooxidans CS-K2T, Isolated from freshwater lake sediments in Bavaria, Germany.</title>
        <authorList>
            <person name="Naruki M."/>
            <person name="Watanabe A."/>
            <person name="Warashina T."/>
            <person name="Morita T."/>
            <person name="Arakawa K."/>
        </authorList>
    </citation>
    <scope>NUCLEOTIDE SEQUENCE [LARGE SCALE GENOMIC DNA]</scope>
    <source>
        <strain evidence="23 24">CS-K2</strain>
    </source>
</reference>
<evidence type="ECO:0000256" key="19">
    <source>
        <dbReference type="SAM" id="Phobius"/>
    </source>
</evidence>